<dbReference type="Proteomes" id="UP000276133">
    <property type="component" value="Unassembled WGS sequence"/>
</dbReference>
<dbReference type="EMBL" id="REGN01000499">
    <property type="protein sequence ID" value="RNA41461.1"/>
    <property type="molecule type" value="Genomic_DNA"/>
</dbReference>
<gene>
    <name evidence="1" type="ORF">BpHYR1_045088</name>
</gene>
<evidence type="ECO:0000313" key="1">
    <source>
        <dbReference type="EMBL" id="RNA41461.1"/>
    </source>
</evidence>
<sequence>MILIKKNKIIDIYRYKMSKANLALNVETKWLSRDQFIDLMNRKNPIDPNISLKYFFGKVLTNNCLNNENNQKKNLELIGNVFKNENADEWQINVSYKKQTFNFKDNFFVLSIENFNSFEWVTTRLRNIPQKAFKIPLDNSENLNLYIGKISVKSEIPAIYKDGYWQHYDEEHVPELFGKIDPEFSRIFVPFKDVELTYMTYDILCIKNE</sequence>
<evidence type="ECO:0000313" key="2">
    <source>
        <dbReference type="Proteomes" id="UP000276133"/>
    </source>
</evidence>
<dbReference type="AlphaFoldDB" id="A0A3M7T0A9"/>
<name>A0A3M7T0A9_BRAPC</name>
<comment type="caution">
    <text evidence="1">The sequence shown here is derived from an EMBL/GenBank/DDBJ whole genome shotgun (WGS) entry which is preliminary data.</text>
</comment>
<reference evidence="1 2" key="1">
    <citation type="journal article" date="2018" name="Sci. Rep.">
        <title>Genomic signatures of local adaptation to the degree of environmental predictability in rotifers.</title>
        <authorList>
            <person name="Franch-Gras L."/>
            <person name="Hahn C."/>
            <person name="Garcia-Roger E.M."/>
            <person name="Carmona M.J."/>
            <person name="Serra M."/>
            <person name="Gomez A."/>
        </authorList>
    </citation>
    <scope>NUCLEOTIDE SEQUENCE [LARGE SCALE GENOMIC DNA]</scope>
    <source>
        <strain evidence="1">HYR1</strain>
    </source>
</reference>
<proteinExistence type="predicted"/>
<organism evidence="1 2">
    <name type="scientific">Brachionus plicatilis</name>
    <name type="common">Marine rotifer</name>
    <name type="synonym">Brachionus muelleri</name>
    <dbReference type="NCBI Taxonomy" id="10195"/>
    <lineage>
        <taxon>Eukaryota</taxon>
        <taxon>Metazoa</taxon>
        <taxon>Spiralia</taxon>
        <taxon>Gnathifera</taxon>
        <taxon>Rotifera</taxon>
        <taxon>Eurotatoria</taxon>
        <taxon>Monogononta</taxon>
        <taxon>Pseudotrocha</taxon>
        <taxon>Ploima</taxon>
        <taxon>Brachionidae</taxon>
        <taxon>Brachionus</taxon>
    </lineage>
</organism>
<dbReference type="OrthoDB" id="10298339at2759"/>
<protein>
    <submittedName>
        <fullName evidence="1">Uncharacterized protein</fullName>
    </submittedName>
</protein>
<accession>A0A3M7T0A9</accession>
<keyword evidence="2" id="KW-1185">Reference proteome</keyword>